<dbReference type="InterPro" id="IPR002372">
    <property type="entry name" value="PQQ_rpt_dom"/>
</dbReference>
<comment type="similarity">
    <text evidence="2">Belongs to the bacterial PQQ dehydrogenase family.</text>
</comment>
<reference evidence="8" key="1">
    <citation type="submission" date="2022-08" db="EMBL/GenBank/DDBJ databases">
        <title>Draft genome sequencing of Roseisolibacter agri AW1220.</title>
        <authorList>
            <person name="Tobiishi Y."/>
            <person name="Tonouchi A."/>
        </authorList>
    </citation>
    <scope>NUCLEOTIDE SEQUENCE</scope>
    <source>
        <strain evidence="8">AW1220</strain>
    </source>
</reference>
<proteinExistence type="inferred from homology"/>
<dbReference type="GO" id="GO:0030288">
    <property type="term" value="C:outer membrane-bounded periplasmic space"/>
    <property type="evidence" value="ECO:0007669"/>
    <property type="project" value="InterPro"/>
</dbReference>
<dbReference type="Pfam" id="PF01011">
    <property type="entry name" value="PQQ"/>
    <property type="match status" value="2"/>
</dbReference>
<dbReference type="GO" id="GO:0016020">
    <property type="term" value="C:membrane"/>
    <property type="evidence" value="ECO:0007669"/>
    <property type="project" value="InterPro"/>
</dbReference>
<feature type="domain" description="Pyrrolo-quinoline quinone repeat" evidence="7">
    <location>
        <begin position="70"/>
        <end position="395"/>
    </location>
</feature>
<dbReference type="AlphaFoldDB" id="A0AA37QDT9"/>
<dbReference type="PANTHER" id="PTHR32303:SF4">
    <property type="entry name" value="QUINOPROTEIN GLUCOSE DEHYDROGENASE"/>
    <property type="match status" value="1"/>
</dbReference>
<dbReference type="Proteomes" id="UP001161325">
    <property type="component" value="Unassembled WGS sequence"/>
</dbReference>
<sequence length="626" mass="67379">MSSRCPERRAARALLAAALLASPLLAAACRGNETPNFEAAVNKAGAMEMRTLAAPSGTVATNLPAEDGQWTMAAKDYANTRYSGLAEISAASVKNLHVAWTWSTGNPYGHEGTPLVVGTTMYVVTPFPNELYALDVGAQGAIKWKYAPPFIPAAPGVSCCGHINRGPTYADGRVFFTTLDNQVVAVDAATGREAWRTTLGAIERGETMSMAPLVVKGKVIVGNSGGEFGARGWLTALDAATGKIAWRAYGTGSDKDVLIGPAFKPFYAKDQGKDLGATTWQPGGWKNGGATSWGWLSYDPELDLLYYGTGNAGPWNPDLRPGDNKWAATLFARDPDTGEARWAYQIWPHDRNDYDAINESVLLDLPVGGRPRKLLLRAEKNGYMYLFDRATGEVVAADSFAYSTVMHGVDLKTGAPRENPERWVRHGKVTREICPSVQGAKDHEPTAYSFRTGLVYVPGNNLCEDVEGTEANYIEGTPYLGAISRAYAGPGGHRGEFFAWDPVARRKVWSRRERFPLWGGALATAGDVVFYGTMDRWFRAVHARTGQLLWQFRTGAGIVAPPITFRGPDGKQYVAVMDGPGGWMAATVEAHADPADSTGSDGAVGASADLRQHTVRGGTLYVFGLP</sequence>
<evidence type="ECO:0000256" key="5">
    <source>
        <dbReference type="ARBA" id="ARBA00023002"/>
    </source>
</evidence>
<evidence type="ECO:0000256" key="4">
    <source>
        <dbReference type="ARBA" id="ARBA00022891"/>
    </source>
</evidence>
<dbReference type="InterPro" id="IPR017512">
    <property type="entry name" value="PQQ_MeOH/EtOH_DH"/>
</dbReference>
<evidence type="ECO:0000259" key="7">
    <source>
        <dbReference type="Pfam" id="PF01011"/>
    </source>
</evidence>
<dbReference type="PROSITE" id="PS51257">
    <property type="entry name" value="PROKAR_LIPOPROTEIN"/>
    <property type="match status" value="1"/>
</dbReference>
<dbReference type="RefSeq" id="WP_284348364.1">
    <property type="nucleotide sequence ID" value="NZ_BRXS01000001.1"/>
</dbReference>
<dbReference type="SMART" id="SM00564">
    <property type="entry name" value="PQQ"/>
    <property type="match status" value="5"/>
</dbReference>
<feature type="signal peptide" evidence="6">
    <location>
        <begin position="1"/>
        <end position="26"/>
    </location>
</feature>
<dbReference type="InterPro" id="IPR001479">
    <property type="entry name" value="Quinoprotein_DH_CS"/>
</dbReference>
<dbReference type="EMBL" id="BRXS01000001">
    <property type="protein sequence ID" value="GLC23918.1"/>
    <property type="molecule type" value="Genomic_DNA"/>
</dbReference>
<evidence type="ECO:0000313" key="9">
    <source>
        <dbReference type="Proteomes" id="UP001161325"/>
    </source>
</evidence>
<dbReference type="NCBIfam" id="TIGR03075">
    <property type="entry name" value="PQQ_enz_alc_DH"/>
    <property type="match status" value="1"/>
</dbReference>
<keyword evidence="4" id="KW-0634">PQQ</keyword>
<feature type="chain" id="PRO_5041406016" evidence="6">
    <location>
        <begin position="27"/>
        <end position="626"/>
    </location>
</feature>
<dbReference type="PROSITE" id="PS00364">
    <property type="entry name" value="BACTERIAL_PQQ_2"/>
    <property type="match status" value="1"/>
</dbReference>
<dbReference type="PANTHER" id="PTHR32303">
    <property type="entry name" value="QUINOPROTEIN ALCOHOL DEHYDROGENASE (CYTOCHROME C)"/>
    <property type="match status" value="1"/>
</dbReference>
<evidence type="ECO:0000313" key="8">
    <source>
        <dbReference type="EMBL" id="GLC23918.1"/>
    </source>
</evidence>
<evidence type="ECO:0000256" key="3">
    <source>
        <dbReference type="ARBA" id="ARBA00022723"/>
    </source>
</evidence>
<keyword evidence="9" id="KW-1185">Reference proteome</keyword>
<evidence type="ECO:0000256" key="6">
    <source>
        <dbReference type="SAM" id="SignalP"/>
    </source>
</evidence>
<gene>
    <name evidence="8" type="ORF">rosag_04310</name>
</gene>
<comment type="cofactor">
    <cofactor evidence="1">
        <name>pyrroloquinoline quinone</name>
        <dbReference type="ChEBI" id="CHEBI:58442"/>
    </cofactor>
</comment>
<comment type="caution">
    <text evidence="8">The sequence shown here is derived from an EMBL/GenBank/DDBJ whole genome shotgun (WGS) entry which is preliminary data.</text>
</comment>
<keyword evidence="5" id="KW-0560">Oxidoreductase</keyword>
<dbReference type="InterPro" id="IPR018391">
    <property type="entry name" value="PQQ_b-propeller_rpt"/>
</dbReference>
<accession>A0AA37QDT9</accession>
<evidence type="ECO:0000256" key="1">
    <source>
        <dbReference type="ARBA" id="ARBA00001931"/>
    </source>
</evidence>
<evidence type="ECO:0000256" key="2">
    <source>
        <dbReference type="ARBA" id="ARBA00008156"/>
    </source>
</evidence>
<keyword evidence="6" id="KW-0732">Signal</keyword>
<name>A0AA37QDT9_9BACT</name>
<feature type="domain" description="Pyrrolo-quinoline quinone repeat" evidence="7">
    <location>
        <begin position="515"/>
        <end position="574"/>
    </location>
</feature>
<keyword evidence="3" id="KW-0479">Metal-binding</keyword>
<dbReference type="GO" id="GO:0016614">
    <property type="term" value="F:oxidoreductase activity, acting on CH-OH group of donors"/>
    <property type="evidence" value="ECO:0007669"/>
    <property type="project" value="InterPro"/>
</dbReference>
<organism evidence="8 9">
    <name type="scientific">Roseisolibacter agri</name>
    <dbReference type="NCBI Taxonomy" id="2014610"/>
    <lineage>
        <taxon>Bacteria</taxon>
        <taxon>Pseudomonadati</taxon>
        <taxon>Gemmatimonadota</taxon>
        <taxon>Gemmatimonadia</taxon>
        <taxon>Gemmatimonadales</taxon>
        <taxon>Gemmatimonadaceae</taxon>
        <taxon>Roseisolibacter</taxon>
    </lineage>
</organism>
<protein>
    <submittedName>
        <fullName evidence="8">Methanol dehydrogenase</fullName>
    </submittedName>
</protein>
<dbReference type="SUPFAM" id="SSF50998">
    <property type="entry name" value="Quinoprotein alcohol dehydrogenase-like"/>
    <property type="match status" value="1"/>
</dbReference>
<dbReference type="InterPro" id="IPR011047">
    <property type="entry name" value="Quinoprotein_ADH-like_sf"/>
</dbReference>
<dbReference type="Gene3D" id="2.140.10.10">
    <property type="entry name" value="Quinoprotein alcohol dehydrogenase-like superfamily"/>
    <property type="match status" value="1"/>
</dbReference>
<dbReference type="GO" id="GO:0005509">
    <property type="term" value="F:calcium ion binding"/>
    <property type="evidence" value="ECO:0007669"/>
    <property type="project" value="InterPro"/>
</dbReference>